<organism evidence="6 7">
    <name type="scientific">Cohnella fermenti</name>
    <dbReference type="NCBI Taxonomy" id="2565925"/>
    <lineage>
        <taxon>Bacteria</taxon>
        <taxon>Bacillati</taxon>
        <taxon>Bacillota</taxon>
        <taxon>Bacilli</taxon>
        <taxon>Bacillales</taxon>
        <taxon>Paenibacillaceae</taxon>
        <taxon>Cohnella</taxon>
    </lineage>
</organism>
<evidence type="ECO:0000256" key="3">
    <source>
        <dbReference type="ARBA" id="ARBA00023295"/>
    </source>
</evidence>
<dbReference type="Gene3D" id="2.60.40.1180">
    <property type="entry name" value="Golgi alpha-mannosidase II"/>
    <property type="match status" value="1"/>
</dbReference>
<dbReference type="PANTHER" id="PTHR10357">
    <property type="entry name" value="ALPHA-AMYLASE FAMILY MEMBER"/>
    <property type="match status" value="1"/>
</dbReference>
<feature type="compositionally biased region" description="Basic and acidic residues" evidence="4">
    <location>
        <begin position="575"/>
        <end position="585"/>
    </location>
</feature>
<gene>
    <name evidence="6" type="ORF">E6C55_20370</name>
</gene>
<protein>
    <submittedName>
        <fullName evidence="6">Alpha-glucosidase</fullName>
    </submittedName>
</protein>
<comment type="similarity">
    <text evidence="1">Belongs to the glycosyl hydrolase 13 family.</text>
</comment>
<evidence type="ECO:0000256" key="4">
    <source>
        <dbReference type="SAM" id="MobiDB-lite"/>
    </source>
</evidence>
<proteinExistence type="inferred from homology"/>
<dbReference type="FunFam" id="3.90.400.10:FF:000002">
    <property type="entry name" value="Sucrose isomerase"/>
    <property type="match status" value="1"/>
</dbReference>
<keyword evidence="2" id="KW-0378">Hydrolase</keyword>
<reference evidence="6 7" key="1">
    <citation type="submission" date="2019-04" db="EMBL/GenBank/DDBJ databases">
        <title>Cohnella sp. nov. isolated from preserved vegetables.</title>
        <authorList>
            <person name="Lin S.-Y."/>
            <person name="Hung M.-H."/>
            <person name="Young C.-C."/>
        </authorList>
    </citation>
    <scope>NUCLEOTIDE SEQUENCE [LARGE SCALE GENOMIC DNA]</scope>
    <source>
        <strain evidence="6 7">CC-MHH1044</strain>
    </source>
</reference>
<dbReference type="FunFam" id="3.20.20.80:FF:000064">
    <property type="entry name" value="Oligo-1,6-glucosidase"/>
    <property type="match status" value="1"/>
</dbReference>
<dbReference type="SUPFAM" id="SSF51445">
    <property type="entry name" value="(Trans)glycosidases"/>
    <property type="match status" value="1"/>
</dbReference>
<keyword evidence="3" id="KW-0326">Glycosidase</keyword>
<dbReference type="InterPro" id="IPR045857">
    <property type="entry name" value="O16G_dom_2"/>
</dbReference>
<dbReference type="PANTHER" id="PTHR10357:SF179">
    <property type="entry name" value="NEUTRAL AND BASIC AMINO ACID TRANSPORT PROTEIN RBAT"/>
    <property type="match status" value="1"/>
</dbReference>
<feature type="region of interest" description="Disordered" evidence="4">
    <location>
        <begin position="532"/>
        <end position="585"/>
    </location>
</feature>
<dbReference type="Proteomes" id="UP000310636">
    <property type="component" value="Unassembled WGS sequence"/>
</dbReference>
<feature type="compositionally biased region" description="Low complexity" evidence="4">
    <location>
        <begin position="551"/>
        <end position="566"/>
    </location>
</feature>
<dbReference type="EMBL" id="SSOB01000028">
    <property type="protein sequence ID" value="THF75862.1"/>
    <property type="molecule type" value="Genomic_DNA"/>
</dbReference>
<dbReference type="InterPro" id="IPR032091">
    <property type="entry name" value="Malt_amylase-like_C"/>
</dbReference>
<dbReference type="GO" id="GO:0009313">
    <property type="term" value="P:oligosaccharide catabolic process"/>
    <property type="evidence" value="ECO:0007669"/>
    <property type="project" value="TreeGrafter"/>
</dbReference>
<dbReference type="Pfam" id="PF00128">
    <property type="entry name" value="Alpha-amylase"/>
    <property type="match status" value="1"/>
</dbReference>
<dbReference type="InterPro" id="IPR013780">
    <property type="entry name" value="Glyco_hydro_b"/>
</dbReference>
<evidence type="ECO:0000259" key="5">
    <source>
        <dbReference type="SMART" id="SM00642"/>
    </source>
</evidence>
<dbReference type="Gene3D" id="3.20.20.80">
    <property type="entry name" value="Glycosidases"/>
    <property type="match status" value="1"/>
</dbReference>
<dbReference type="SMART" id="SM00642">
    <property type="entry name" value="Aamy"/>
    <property type="match status" value="1"/>
</dbReference>
<dbReference type="InterPro" id="IPR006047">
    <property type="entry name" value="GH13_cat_dom"/>
</dbReference>
<evidence type="ECO:0000256" key="2">
    <source>
        <dbReference type="ARBA" id="ARBA00022801"/>
    </source>
</evidence>
<dbReference type="AlphaFoldDB" id="A0A4V3WED3"/>
<feature type="compositionally biased region" description="Gly residues" evidence="4">
    <location>
        <begin position="538"/>
        <end position="550"/>
    </location>
</feature>
<name>A0A4V3WED3_9BACL</name>
<dbReference type="RefSeq" id="WP_136371666.1">
    <property type="nucleotide sequence ID" value="NZ_SSOB01000028.1"/>
</dbReference>
<dbReference type="CDD" id="cd11333">
    <property type="entry name" value="AmyAc_SI_OligoGlu_DGase"/>
    <property type="match status" value="1"/>
</dbReference>
<evidence type="ECO:0000256" key="1">
    <source>
        <dbReference type="ARBA" id="ARBA00008061"/>
    </source>
</evidence>
<accession>A0A4V3WED3</accession>
<dbReference type="OrthoDB" id="9805159at2"/>
<evidence type="ECO:0000313" key="6">
    <source>
        <dbReference type="EMBL" id="THF75862.1"/>
    </source>
</evidence>
<dbReference type="Pfam" id="PF16657">
    <property type="entry name" value="Malt_amylase_C"/>
    <property type="match status" value="1"/>
</dbReference>
<feature type="domain" description="Glycosyl hydrolase family 13 catalytic" evidence="5">
    <location>
        <begin position="16"/>
        <end position="408"/>
    </location>
</feature>
<comment type="caution">
    <text evidence="6">The sequence shown here is derived from an EMBL/GenBank/DDBJ whole genome shotgun (WGS) entry which is preliminary data.</text>
</comment>
<dbReference type="SUPFAM" id="SSF51011">
    <property type="entry name" value="Glycosyl hydrolase domain"/>
    <property type="match status" value="1"/>
</dbReference>
<dbReference type="GO" id="GO:0004556">
    <property type="term" value="F:alpha-amylase activity"/>
    <property type="evidence" value="ECO:0007669"/>
    <property type="project" value="TreeGrafter"/>
</dbReference>
<dbReference type="NCBIfam" id="NF008183">
    <property type="entry name" value="PRK10933.1"/>
    <property type="match status" value="1"/>
</dbReference>
<keyword evidence="7" id="KW-1185">Reference proteome</keyword>
<sequence>MTAVKRVWWKKSVVYQVYWRSFYDTDGDGVGDLDGVIEKLDYIRGLGVDIIWLNPVYESPDLDNGYDISDYESIMPKAGTLETLDRLLAETHRRGMRLIMDLVVNHTSHLHPWFLESRSSRSNPKRDWYIWKDASEGGGPPNNWRSYFSPSTWEWDAATEQYYFHSFAAEQPDLNWRNPELREAICGMMRRWLSRGIDGFRLDAIALLAKPDGFPDAERPEDIRYLTNNPGLHDFIREMNARVLAGRDIVTVGEAAFVTPEEGLKFVGEDRGELDMLFHFEVCDEMPSWDMLRFKRIQRRWYEGLWGRGANSQFLNNHDHTRQVSRYGNDGPYRVQSAKLLATMLHTLPGIPYIYQGEEIGMTGVRFDSIEEYNDIAMRNRYAEEVAGGREPAEVLASLQPLSRDNSRTPMQWDDSREAGFTSGTPWIRVNPNYREINAARDLAAPDSIYAYYRELISLRHRHDVLAYGEFEEWPEYADDEHLYVYERHLDGVRWLVALNHGDEAAELIWPARMAGRKLRLLLGNYPAPALGDESAGGSKGEGGSEGGADGECQGECQGEPEGQSESASGRTKLHPHEARIYAVE</sequence>
<dbReference type="InterPro" id="IPR017853">
    <property type="entry name" value="GH"/>
</dbReference>
<dbReference type="Gene3D" id="3.90.400.10">
    <property type="entry name" value="Oligo-1,6-glucosidase, Domain 2"/>
    <property type="match status" value="1"/>
</dbReference>
<evidence type="ECO:0000313" key="7">
    <source>
        <dbReference type="Proteomes" id="UP000310636"/>
    </source>
</evidence>